<evidence type="ECO:0000256" key="4">
    <source>
        <dbReference type="ARBA" id="ARBA00012155"/>
    </source>
</evidence>
<comment type="pathway">
    <text evidence="2">tRNA modification; wybutosine-tRNA(Phe) biosynthesis.</text>
</comment>
<evidence type="ECO:0000256" key="7">
    <source>
        <dbReference type="ARBA" id="ARBA00022603"/>
    </source>
</evidence>
<dbReference type="AlphaFoldDB" id="A0AAV5S4W6"/>
<evidence type="ECO:0000256" key="13">
    <source>
        <dbReference type="ARBA" id="ARBA00049250"/>
    </source>
</evidence>
<evidence type="ECO:0000313" key="15">
    <source>
        <dbReference type="Proteomes" id="UP001377567"/>
    </source>
</evidence>
<dbReference type="SMART" id="SM00612">
    <property type="entry name" value="Kelch"/>
    <property type="match status" value="1"/>
</dbReference>
<comment type="similarity">
    <text evidence="3">Belongs to the methyltransferase superfamily. LCMT family.</text>
</comment>
<evidence type="ECO:0000256" key="11">
    <source>
        <dbReference type="ARBA" id="ARBA00029750"/>
    </source>
</evidence>
<dbReference type="PANTHER" id="PTHR46529">
    <property type="entry name" value="TRNA WYBUTOSINE-SYNTHESIZING PROTEIN 4"/>
    <property type="match status" value="1"/>
</dbReference>
<name>A0AAV5S4W6_MAUHU</name>
<evidence type="ECO:0000313" key="14">
    <source>
        <dbReference type="EMBL" id="GMM57898.1"/>
    </source>
</evidence>
<dbReference type="GO" id="GO:0008175">
    <property type="term" value="F:tRNA methyltransferase activity"/>
    <property type="evidence" value="ECO:0007669"/>
    <property type="project" value="TreeGrafter"/>
</dbReference>
<dbReference type="EC" id="2.3.1.231" evidence="4"/>
<evidence type="ECO:0000256" key="1">
    <source>
        <dbReference type="ARBA" id="ARBA00001806"/>
    </source>
</evidence>
<dbReference type="Proteomes" id="UP001377567">
    <property type="component" value="Unassembled WGS sequence"/>
</dbReference>
<dbReference type="SUPFAM" id="SSF117281">
    <property type="entry name" value="Kelch motif"/>
    <property type="match status" value="1"/>
</dbReference>
<evidence type="ECO:0000256" key="2">
    <source>
        <dbReference type="ARBA" id="ARBA00004797"/>
    </source>
</evidence>
<organism evidence="14 15">
    <name type="scientific">Maudiozyma humilis</name>
    <name type="common">Sour dough yeast</name>
    <name type="synonym">Kazachstania humilis</name>
    <dbReference type="NCBI Taxonomy" id="51915"/>
    <lineage>
        <taxon>Eukaryota</taxon>
        <taxon>Fungi</taxon>
        <taxon>Dikarya</taxon>
        <taxon>Ascomycota</taxon>
        <taxon>Saccharomycotina</taxon>
        <taxon>Saccharomycetes</taxon>
        <taxon>Saccharomycetales</taxon>
        <taxon>Saccharomycetaceae</taxon>
        <taxon>Maudiozyma</taxon>
    </lineage>
</organism>
<dbReference type="SUPFAM" id="SSF53335">
    <property type="entry name" value="S-adenosyl-L-methionine-dependent methyltransferases"/>
    <property type="match status" value="1"/>
</dbReference>
<dbReference type="Pfam" id="PF04072">
    <property type="entry name" value="LCM"/>
    <property type="match status" value="1"/>
</dbReference>
<dbReference type="Gene3D" id="3.40.50.150">
    <property type="entry name" value="Vaccinia Virus protein VP39"/>
    <property type="match status" value="1"/>
</dbReference>
<dbReference type="InterPro" id="IPR007213">
    <property type="entry name" value="Ppm1/Ppm2/Tcmp"/>
</dbReference>
<dbReference type="InterPro" id="IPR029063">
    <property type="entry name" value="SAM-dependent_MTases_sf"/>
</dbReference>
<evidence type="ECO:0000256" key="3">
    <source>
        <dbReference type="ARBA" id="ARBA00010703"/>
    </source>
</evidence>
<evidence type="ECO:0000256" key="8">
    <source>
        <dbReference type="ARBA" id="ARBA00022679"/>
    </source>
</evidence>
<keyword evidence="7 14" id="KW-0489">Methyltransferase</keyword>
<evidence type="ECO:0000256" key="9">
    <source>
        <dbReference type="ARBA" id="ARBA00022691"/>
    </source>
</evidence>
<dbReference type="EMBL" id="BTGD01000016">
    <property type="protein sequence ID" value="GMM57898.1"/>
    <property type="molecule type" value="Genomic_DNA"/>
</dbReference>
<protein>
    <recommendedName>
        <fullName evidence="6">tRNA wybutosine-synthesizing protein 4</fullName>
        <ecNumber evidence="5">2.1.1.290</ecNumber>
        <ecNumber evidence="4">2.3.1.231</ecNumber>
    </recommendedName>
    <alternativeName>
        <fullName evidence="12">tRNA(Phe) (7-(3-amino-3-(methoxycarbonyl)propyl)wyosine(37)-N)-methoxycarbonyltransferase</fullName>
    </alternativeName>
    <alternativeName>
        <fullName evidence="11">tRNA(Phe) (7-(3-amino-3-carboxypropyl)wyosine(37)-O)-methyltransferase</fullName>
    </alternativeName>
</protein>
<keyword evidence="8" id="KW-0808">Transferase</keyword>
<dbReference type="PANTHER" id="PTHR46529:SF1">
    <property type="entry name" value="TRNA WYBUTOSINE-SYNTHESIZING PROTEIN 4"/>
    <property type="match status" value="1"/>
</dbReference>
<keyword evidence="15" id="KW-1185">Reference proteome</keyword>
<dbReference type="GO" id="GO:0031591">
    <property type="term" value="P:wybutosine biosynthetic process"/>
    <property type="evidence" value="ECO:0007669"/>
    <property type="project" value="TreeGrafter"/>
</dbReference>
<accession>A0AAV5S4W6</accession>
<dbReference type="InterPro" id="IPR006652">
    <property type="entry name" value="Kelch_1"/>
</dbReference>
<dbReference type="Pfam" id="PF13418">
    <property type="entry name" value="Beta-prop_TYW4"/>
    <property type="match status" value="1"/>
</dbReference>
<keyword evidence="9" id="KW-0949">S-adenosyl-L-methionine</keyword>
<comment type="caution">
    <text evidence="14">The sequence shown here is derived from an EMBL/GenBank/DDBJ whole genome shotgun (WGS) entry which is preliminary data.</text>
</comment>
<sequence length="691" mass="77119">MVDPLVNPTLSSLENRKNRQQRKLKYADMAVQGTNNSSIASKRSVEGIYLSKLGANKSVDEGPSGKSLEYFKYFVPKMVSRSPCINRGYWLRLHAIRSKLESINSSTDKEIMVVNLGCGFDPLAFQLLDKENADSQLFLEKFSFLDIDYSDLMQKKIQIIQQETELSSIIGFDQESLSANRDALTCDKYYTRPCDLNNTKSFDALINSSTDLPQLHDPNVVKVFIAEVSLAYMKSELADRIIELCSGLQNTHFVMLEQLIPQGPYEPFSKQMLKHFKNNDSPLQSVTKYQTIKSQQERFQSLGFENVNAGDMLQLWNSVSKEMRDKIDSIQPFDELEEFHLFCHHYIICHSTNDKKFEFTSNYKFEPQTSLETLEIDYSVKIEPLSSDLKRTFGSSVLTDNGSILYHGGCNPNRINDTVCISDDLQEFTTLEKPSVIPPARTCHTWTNVDGMCVLIGGRNAPHKPYSDTWIYDPELSTWSEGSPLPEPRFRHSAVAIGNSKILIFGGKTTGSPFIIYNAKSNKYEDCTYEGGVTELVSVISPSMSYDLESGQGAIIGGMDATSNTVSPVLHLFSVDNESNTITSRRAMSHPLLARYGAQCSHISSSKLLVVGGTSPDRLFNDQTSIVVVDTENSRADSVLIPKDIWEEHAVCLVGTSLQRISNTQMVLLGGGVTCYGFGAISNSSLRITIA</sequence>
<evidence type="ECO:0000256" key="12">
    <source>
        <dbReference type="ARBA" id="ARBA00030847"/>
    </source>
</evidence>
<dbReference type="InterPro" id="IPR015915">
    <property type="entry name" value="Kelch-typ_b-propeller"/>
</dbReference>
<dbReference type="Gene3D" id="2.120.10.80">
    <property type="entry name" value="Kelch-type beta propeller"/>
    <property type="match status" value="1"/>
</dbReference>
<evidence type="ECO:0000256" key="10">
    <source>
        <dbReference type="ARBA" id="ARBA00022694"/>
    </source>
</evidence>
<evidence type="ECO:0000256" key="5">
    <source>
        <dbReference type="ARBA" id="ARBA00012779"/>
    </source>
</evidence>
<keyword evidence="10" id="KW-0819">tRNA processing</keyword>
<gene>
    <name evidence="14" type="ORF">DAKH74_045140</name>
</gene>
<dbReference type="EC" id="2.1.1.290" evidence="5"/>
<evidence type="ECO:0000256" key="6">
    <source>
        <dbReference type="ARBA" id="ARBA00018045"/>
    </source>
</evidence>
<reference evidence="14 15" key="1">
    <citation type="journal article" date="2023" name="Elife">
        <title>Identification of key yeast species and microbe-microbe interactions impacting larval growth of Drosophila in the wild.</title>
        <authorList>
            <person name="Mure A."/>
            <person name="Sugiura Y."/>
            <person name="Maeda R."/>
            <person name="Honda K."/>
            <person name="Sakurai N."/>
            <person name="Takahashi Y."/>
            <person name="Watada M."/>
            <person name="Katoh T."/>
            <person name="Gotoh A."/>
            <person name="Gotoh Y."/>
            <person name="Taniguchi I."/>
            <person name="Nakamura K."/>
            <person name="Hayashi T."/>
            <person name="Katayama T."/>
            <person name="Uemura T."/>
            <person name="Hattori Y."/>
        </authorList>
    </citation>
    <scope>NUCLEOTIDE SEQUENCE [LARGE SCALE GENOMIC DNA]</scope>
    <source>
        <strain evidence="14 15">KH-74</strain>
    </source>
</reference>
<dbReference type="GO" id="GO:0030488">
    <property type="term" value="P:tRNA methylation"/>
    <property type="evidence" value="ECO:0007669"/>
    <property type="project" value="TreeGrafter"/>
</dbReference>
<comment type="catalytic activity">
    <reaction evidence="1">
        <text>7-[(3S)-3-amino-3-carboxypropyl]wyosine(37) in tRNA(Phe) + S-adenosyl-L-methionine = 7-[(3S)-(3-amino-3-methoxycarbonyl)propyl]wyosine(37) in tRNA(Phe) + S-adenosyl-L-homocysteine</text>
        <dbReference type="Rhea" id="RHEA:36903"/>
        <dbReference type="Rhea" id="RHEA-COMP:10379"/>
        <dbReference type="Rhea" id="RHEA-COMP:11844"/>
        <dbReference type="ChEBI" id="CHEBI:57856"/>
        <dbReference type="ChEBI" id="CHEBI:59789"/>
        <dbReference type="ChEBI" id="CHEBI:73543"/>
        <dbReference type="ChEBI" id="CHEBI:74275"/>
        <dbReference type="EC" id="2.1.1.290"/>
    </reaction>
</comment>
<comment type="catalytic activity">
    <reaction evidence="13">
        <text>7-[(3S)-(3-amino-3-methoxycarbonyl)propyl]wyosine(37) in tRNA(Phe) + S-adenosyl-L-methionine + CO2 = wybutosine(37) in tRNA(Phe) + S-adenosyl-L-homocysteine + 2 H(+)</text>
        <dbReference type="Rhea" id="RHEA:37119"/>
        <dbReference type="Rhea" id="RHEA-COMP:11844"/>
        <dbReference type="Rhea" id="RHEA-COMP:11847"/>
        <dbReference type="ChEBI" id="CHEBI:15378"/>
        <dbReference type="ChEBI" id="CHEBI:16526"/>
        <dbReference type="ChEBI" id="CHEBI:57856"/>
        <dbReference type="ChEBI" id="CHEBI:59789"/>
        <dbReference type="ChEBI" id="CHEBI:73544"/>
        <dbReference type="ChEBI" id="CHEBI:74275"/>
        <dbReference type="EC" id="2.3.1.231"/>
    </reaction>
</comment>
<proteinExistence type="inferred from homology"/>